<evidence type="ECO:0000256" key="7">
    <source>
        <dbReference type="ARBA" id="ARBA00022840"/>
    </source>
</evidence>
<evidence type="ECO:0000313" key="18">
    <source>
        <dbReference type="EMBL" id="ESN95624.1"/>
    </source>
</evidence>
<dbReference type="InterPro" id="IPR004273">
    <property type="entry name" value="Dynein_heavy_D6_P-loop"/>
</dbReference>
<evidence type="ECO:0000256" key="4">
    <source>
        <dbReference type="ARBA" id="ARBA00022701"/>
    </source>
</evidence>
<dbReference type="FunFam" id="3.40.50.300:FF:000320">
    <property type="entry name" value="Dynein, axonemal, heavy chain 5"/>
    <property type="match status" value="1"/>
</dbReference>
<evidence type="ECO:0000313" key="20">
    <source>
        <dbReference type="Proteomes" id="UP000015101"/>
    </source>
</evidence>
<dbReference type="GO" id="GO:0005874">
    <property type="term" value="C:microtubule"/>
    <property type="evidence" value="ECO:0007669"/>
    <property type="project" value="UniProtKB-KW"/>
</dbReference>
<keyword evidence="10" id="KW-0969">Cilium</keyword>
<dbReference type="InterPro" id="IPR041658">
    <property type="entry name" value="AAA_lid_11"/>
</dbReference>
<evidence type="ECO:0000256" key="8">
    <source>
        <dbReference type="ARBA" id="ARBA00023017"/>
    </source>
</evidence>
<dbReference type="Proteomes" id="UP000015101">
    <property type="component" value="Unassembled WGS sequence"/>
</dbReference>
<dbReference type="InterPro" id="IPR043160">
    <property type="entry name" value="Dynein_C_barrel"/>
</dbReference>
<keyword evidence="9" id="KW-0175">Coiled coil</keyword>
<keyword evidence="13" id="KW-0966">Cell projection</keyword>
<keyword evidence="20" id="KW-1185">Reference proteome</keyword>
<dbReference type="CTD" id="20216639"/>
<organism evidence="19 20">
    <name type="scientific">Helobdella robusta</name>
    <name type="common">Californian leech</name>
    <dbReference type="NCBI Taxonomy" id="6412"/>
    <lineage>
        <taxon>Eukaryota</taxon>
        <taxon>Metazoa</taxon>
        <taxon>Spiralia</taxon>
        <taxon>Lophotrochozoa</taxon>
        <taxon>Annelida</taxon>
        <taxon>Clitellata</taxon>
        <taxon>Hirudinea</taxon>
        <taxon>Rhynchobdellida</taxon>
        <taxon>Glossiphoniidae</taxon>
        <taxon>Helobdella</taxon>
    </lineage>
</organism>
<dbReference type="GO" id="GO:0051959">
    <property type="term" value="F:dynein light intermediate chain binding"/>
    <property type="evidence" value="ECO:0007669"/>
    <property type="project" value="InterPro"/>
</dbReference>
<proteinExistence type="inferred from homology"/>
<dbReference type="STRING" id="6412.T1G6E2"/>
<accession>T1G6E2</accession>
<dbReference type="Gene3D" id="3.40.50.300">
    <property type="entry name" value="P-loop containing nucleotide triphosphate hydrolases"/>
    <property type="match status" value="2"/>
</dbReference>
<evidence type="ECO:0000259" key="14">
    <source>
        <dbReference type="Pfam" id="PF03028"/>
    </source>
</evidence>
<evidence type="ECO:0000259" key="17">
    <source>
        <dbReference type="Pfam" id="PF18199"/>
    </source>
</evidence>
<keyword evidence="4" id="KW-0493">Microtubule</keyword>
<dbReference type="PANTHER" id="PTHR46961:SF19">
    <property type="entry name" value="DYNEIN HEAVY CHAIN 5, AXONEMAL"/>
    <property type="match status" value="1"/>
</dbReference>
<dbReference type="InParanoid" id="T1G6E2"/>
<dbReference type="PANTHER" id="PTHR46961">
    <property type="entry name" value="DYNEIN HEAVY CHAIN 1, AXONEMAL-LIKE PROTEIN"/>
    <property type="match status" value="1"/>
</dbReference>
<dbReference type="eggNOG" id="KOG3595">
    <property type="taxonomic scope" value="Eukaryota"/>
</dbReference>
<evidence type="ECO:0000256" key="1">
    <source>
        <dbReference type="ARBA" id="ARBA00004430"/>
    </source>
</evidence>
<dbReference type="InterPro" id="IPR027417">
    <property type="entry name" value="P-loop_NTPase"/>
</dbReference>
<dbReference type="FunFam" id="3.40.50.300:FF:000049">
    <property type="entry name" value="Dynein, axonemal, heavy chain 5"/>
    <property type="match status" value="1"/>
</dbReference>
<dbReference type="GO" id="GO:0007018">
    <property type="term" value="P:microtubule-based movement"/>
    <property type="evidence" value="ECO:0007669"/>
    <property type="project" value="InterPro"/>
</dbReference>
<name>T1G6E2_HELRO</name>
<dbReference type="AlphaFoldDB" id="T1G6E2"/>
<evidence type="ECO:0000256" key="2">
    <source>
        <dbReference type="ARBA" id="ARBA00008887"/>
    </source>
</evidence>
<dbReference type="KEGG" id="hro:HELRODRAFT_86576"/>
<dbReference type="InterPro" id="IPR042219">
    <property type="entry name" value="AAA_lid_11_sf"/>
</dbReference>
<dbReference type="FunFam" id="1.10.8.1220:FF:000001">
    <property type="entry name" value="Dynein axonemal heavy chain 5"/>
    <property type="match status" value="1"/>
</dbReference>
<keyword evidence="8" id="KW-0243">Dynein</keyword>
<dbReference type="Pfam" id="PF12781">
    <property type="entry name" value="AAA_9"/>
    <property type="match status" value="1"/>
</dbReference>
<dbReference type="GeneID" id="20216639"/>
<sequence>MISSWFKLITQRHISHSQNLVITSSLVDGTTVVEWNLQGLPSDELSTQNGIIVTQAGKYPLLIDPQGQGRTWIMTKEKNRDLTASIFFADYVTTFGHKYYRQQLEDCLSLGKPLLIEDVQQELDSTLDNVLDKNYLKMGTGYKVLLGDKECDVMNGFFIYFTTKLPNPAFSPDIFALVNVIDFTVTMKGLEDQLLNRVVVAEQSQLEAERVKLIEDVNMNKIKMKTLEANLLEKLSTTEGSLLDDESVLIVLNTTKATAADVSEQLAIADETELKINKAREEYRPVATRGSILYFLLCEMSLVNCMYQTSLKQFLHLFDLSLENSEKTHIVGKRLTNIIDHLTFEVFKFTCRGLYEEHKFLLSLFLALKKDLQANSIQQMEFNTLIKGGASLDMNSVPHKPFKWITDTIWLNIIQVSKLHGFFEVPNQIQRNEKQWKEWFDKSAPEEEIFPDNYHNVLSTFQKLLFIRSLCPDRTIAQARKYIAESMGSRYIDSVILDLKEMWEESNPKCPLICLLSMGSDPTSQIEDLAKKSGIECRSISMGQGQEIHARNLLNLFVTNGGWALLQNCHLALAFMNELFDMMVNMESCHENFRLWLTTEVHPSFHVGLLQMSIKYTNEPPQGIKAGLKRTYMSNVNQDLLEATTLQQWRPMLYAVSFLHTVVQERRKFGPLGWNIPYEFNLSDWSASVQFIQNHLDDLDIKKGVSWVTVRYMLSEIQYGGRVTDDYDKRLLNTFTKVWFSESMFQDSFQFYKGYQIPGKLKKLEDVRNYINNNLSSVDPPEAFGLHANAGITYQTNVSKDILNTILNIQPKDSSSGGETRETIVYRMADEMLQKLPAIYKPHQVKSRLTILGNLQPLNIFLKQEIDRMVKVLSVVYSILTDLKLAIDGTIIMNEDLKDALDNIFDAKVPAVWNRISWDSSSVGFWFTELLDRNEQFYSWLFVDRPNSFWMTGFFNPQGSFLTAMRQEVTRSHKGWSLDSVILQNEMTTKWTKDEITVPPTEGVYVHGLYLEGAGWDRRASKLVESPPKLLFSMLPIIRMFASQIAPKDLRLYQCPVYKKPRRTDLNYITQLTLKTTVNPDHWILRGTAALADIK</sequence>
<keyword evidence="3" id="KW-0963">Cytoplasm</keyword>
<reference evidence="20" key="1">
    <citation type="submission" date="2012-12" db="EMBL/GenBank/DDBJ databases">
        <authorList>
            <person name="Hellsten U."/>
            <person name="Grimwood J."/>
            <person name="Chapman J.A."/>
            <person name="Shapiro H."/>
            <person name="Aerts A."/>
            <person name="Otillar R.P."/>
            <person name="Terry A.Y."/>
            <person name="Boore J.L."/>
            <person name="Simakov O."/>
            <person name="Marletaz F."/>
            <person name="Cho S.-J."/>
            <person name="Edsinger-Gonzales E."/>
            <person name="Havlak P."/>
            <person name="Kuo D.-H."/>
            <person name="Larsson T."/>
            <person name="Lv J."/>
            <person name="Arendt D."/>
            <person name="Savage R."/>
            <person name="Osoegawa K."/>
            <person name="de Jong P."/>
            <person name="Lindberg D.R."/>
            <person name="Seaver E.C."/>
            <person name="Weisblat D.A."/>
            <person name="Putnam N.H."/>
            <person name="Grigoriev I.V."/>
            <person name="Rokhsar D.S."/>
        </authorList>
    </citation>
    <scope>NUCLEOTIDE SEQUENCE</scope>
</reference>
<dbReference type="Pfam" id="PF18199">
    <property type="entry name" value="Dynein_C"/>
    <property type="match status" value="1"/>
</dbReference>
<evidence type="ECO:0000259" key="15">
    <source>
        <dbReference type="Pfam" id="PF12781"/>
    </source>
</evidence>
<dbReference type="GO" id="GO:0005930">
    <property type="term" value="C:axoneme"/>
    <property type="evidence" value="ECO:0007669"/>
    <property type="project" value="UniProtKB-SubCell"/>
</dbReference>
<evidence type="ECO:0000256" key="13">
    <source>
        <dbReference type="ARBA" id="ARBA00023273"/>
    </source>
</evidence>
<keyword evidence="5" id="KW-0677">Repeat</keyword>
<keyword evidence="12" id="KW-0206">Cytoskeleton</keyword>
<dbReference type="Gene3D" id="6.10.140.1060">
    <property type="match status" value="1"/>
</dbReference>
<protein>
    <recommendedName>
        <fullName evidence="21">Dynein heavy chain region D6 P-loop domain-containing protein</fullName>
    </recommendedName>
</protein>
<evidence type="ECO:0000259" key="16">
    <source>
        <dbReference type="Pfam" id="PF18198"/>
    </source>
</evidence>
<evidence type="ECO:0000256" key="10">
    <source>
        <dbReference type="ARBA" id="ARBA00023069"/>
    </source>
</evidence>
<evidence type="ECO:0000256" key="9">
    <source>
        <dbReference type="ARBA" id="ARBA00023054"/>
    </source>
</evidence>
<dbReference type="GO" id="GO:0030286">
    <property type="term" value="C:dynein complex"/>
    <property type="evidence" value="ECO:0007669"/>
    <property type="project" value="UniProtKB-KW"/>
</dbReference>
<evidence type="ECO:0000256" key="11">
    <source>
        <dbReference type="ARBA" id="ARBA00023175"/>
    </source>
</evidence>
<feature type="domain" description="Dynein heavy chain C-terminal" evidence="17">
    <location>
        <begin position="797"/>
        <end position="1091"/>
    </location>
</feature>
<dbReference type="InterPro" id="IPR026983">
    <property type="entry name" value="DHC"/>
</dbReference>
<dbReference type="Gene3D" id="3.10.490.20">
    <property type="match status" value="1"/>
</dbReference>
<gene>
    <name evidence="19" type="primary">20216639</name>
    <name evidence="18" type="ORF">HELRODRAFT_86576</name>
</gene>
<evidence type="ECO:0000256" key="5">
    <source>
        <dbReference type="ARBA" id="ARBA00022737"/>
    </source>
</evidence>
<evidence type="ECO:0008006" key="21">
    <source>
        <dbReference type="Google" id="ProtNLM"/>
    </source>
</evidence>
<evidence type="ECO:0000313" key="19">
    <source>
        <dbReference type="EnsemblMetazoa" id="HelroP86576"/>
    </source>
</evidence>
<feature type="domain" description="Dynein heavy chain ATP-binding dynein motor region" evidence="15">
    <location>
        <begin position="34"/>
        <end position="262"/>
    </location>
</feature>
<dbReference type="EMBL" id="AMQM01006723">
    <property type="status" value="NOT_ANNOTATED_CDS"/>
    <property type="molecule type" value="Genomic_DNA"/>
</dbReference>
<dbReference type="GO" id="GO:0031514">
    <property type="term" value="C:motile cilium"/>
    <property type="evidence" value="ECO:0007669"/>
    <property type="project" value="UniProtKB-ARBA"/>
</dbReference>
<dbReference type="FunFam" id="1.10.8.720:FF:000004">
    <property type="entry name" value="Dynein heavy chain 5, axonemal"/>
    <property type="match status" value="1"/>
</dbReference>
<comment type="subcellular location">
    <subcellularLocation>
        <location evidence="1">Cytoplasm</location>
        <location evidence="1">Cytoskeleton</location>
        <location evidence="1">Cilium axoneme</location>
    </subcellularLocation>
</comment>
<dbReference type="InterPro" id="IPR041228">
    <property type="entry name" value="Dynein_C"/>
</dbReference>
<keyword evidence="6" id="KW-0547">Nucleotide-binding</keyword>
<evidence type="ECO:0000256" key="6">
    <source>
        <dbReference type="ARBA" id="ARBA00022741"/>
    </source>
</evidence>
<dbReference type="Pfam" id="PF03028">
    <property type="entry name" value="Dynein_heavy"/>
    <property type="match status" value="1"/>
</dbReference>
<dbReference type="EMBL" id="AMQM01006725">
    <property type="status" value="NOT_ANNOTATED_CDS"/>
    <property type="molecule type" value="Genomic_DNA"/>
</dbReference>
<keyword evidence="7" id="KW-0067">ATP-binding</keyword>
<dbReference type="Gene3D" id="1.10.8.1220">
    <property type="match status" value="1"/>
</dbReference>
<dbReference type="Gene3D" id="1.10.8.720">
    <property type="entry name" value="Region D6 of dynein motor"/>
    <property type="match status" value="1"/>
</dbReference>
<dbReference type="EMBL" id="AMQM01006726">
    <property type="status" value="NOT_ANNOTATED_CDS"/>
    <property type="molecule type" value="Genomic_DNA"/>
</dbReference>
<dbReference type="OMA" id="FLVCSMT"/>
<dbReference type="InterPro" id="IPR035706">
    <property type="entry name" value="AAA_9"/>
</dbReference>
<comment type="similarity">
    <text evidence="2">Belongs to the dynein heavy chain family.</text>
</comment>
<keyword evidence="11" id="KW-0505">Motor protein</keyword>
<dbReference type="OrthoDB" id="10251809at2759"/>
<feature type="domain" description="Dynein heavy chain AAA lid" evidence="16">
    <location>
        <begin position="649"/>
        <end position="790"/>
    </location>
</feature>
<reference evidence="19" key="3">
    <citation type="submission" date="2015-06" db="UniProtKB">
        <authorList>
            <consortium name="EnsemblMetazoa"/>
        </authorList>
    </citation>
    <scope>IDENTIFICATION</scope>
</reference>
<dbReference type="EnsemblMetazoa" id="HelroT86576">
    <property type="protein sequence ID" value="HelroP86576"/>
    <property type="gene ID" value="HelroG86576"/>
</dbReference>
<evidence type="ECO:0000256" key="12">
    <source>
        <dbReference type="ARBA" id="ARBA00023212"/>
    </source>
</evidence>
<dbReference type="GO" id="GO:0005524">
    <property type="term" value="F:ATP binding"/>
    <property type="evidence" value="ECO:0007669"/>
    <property type="project" value="UniProtKB-KW"/>
</dbReference>
<dbReference type="Pfam" id="PF18198">
    <property type="entry name" value="AAA_lid_11"/>
    <property type="match status" value="1"/>
</dbReference>
<dbReference type="HOGENOM" id="CLU_000038_1_0_1"/>
<feature type="domain" description="Dynein heavy chain region D6 P-loop" evidence="14">
    <location>
        <begin position="508"/>
        <end position="617"/>
    </location>
</feature>
<dbReference type="EMBL" id="AMQM01006724">
    <property type="status" value="NOT_ANNOTATED_CDS"/>
    <property type="molecule type" value="Genomic_DNA"/>
</dbReference>
<dbReference type="GO" id="GO:0045505">
    <property type="term" value="F:dynein intermediate chain binding"/>
    <property type="evidence" value="ECO:0007669"/>
    <property type="project" value="InterPro"/>
</dbReference>
<dbReference type="FunFam" id="3.10.490.20:FF:000010">
    <property type="entry name" value="Dynein heavy chain, putative"/>
    <property type="match status" value="1"/>
</dbReference>
<dbReference type="EMBL" id="KB097510">
    <property type="protein sequence ID" value="ESN95624.1"/>
    <property type="molecule type" value="Genomic_DNA"/>
</dbReference>
<reference evidence="18 20" key="2">
    <citation type="journal article" date="2013" name="Nature">
        <title>Insights into bilaterian evolution from three spiralian genomes.</title>
        <authorList>
            <person name="Simakov O."/>
            <person name="Marletaz F."/>
            <person name="Cho S.J."/>
            <person name="Edsinger-Gonzales E."/>
            <person name="Havlak P."/>
            <person name="Hellsten U."/>
            <person name="Kuo D.H."/>
            <person name="Larsson T."/>
            <person name="Lv J."/>
            <person name="Arendt D."/>
            <person name="Savage R."/>
            <person name="Osoegawa K."/>
            <person name="de Jong P."/>
            <person name="Grimwood J."/>
            <person name="Chapman J.A."/>
            <person name="Shapiro H."/>
            <person name="Aerts A."/>
            <person name="Otillar R.P."/>
            <person name="Terry A.Y."/>
            <person name="Boore J.L."/>
            <person name="Grigoriev I.V."/>
            <person name="Lindberg D.R."/>
            <person name="Seaver E.C."/>
            <person name="Weisblat D.A."/>
            <person name="Putnam N.H."/>
            <person name="Rokhsar D.S."/>
        </authorList>
    </citation>
    <scope>NUCLEOTIDE SEQUENCE</scope>
</reference>
<dbReference type="RefSeq" id="XP_009026186.1">
    <property type="nucleotide sequence ID" value="XM_009027938.1"/>
</dbReference>
<dbReference type="GO" id="GO:0008569">
    <property type="term" value="F:minus-end-directed microtubule motor activity"/>
    <property type="evidence" value="ECO:0007669"/>
    <property type="project" value="InterPro"/>
</dbReference>
<dbReference type="Gene3D" id="1.20.1270.280">
    <property type="match status" value="1"/>
</dbReference>
<evidence type="ECO:0000256" key="3">
    <source>
        <dbReference type="ARBA" id="ARBA00022490"/>
    </source>
</evidence>
<dbReference type="FunFam" id="1.20.1270.280:FF:000002">
    <property type="entry name" value="Dynein heavy chain 5, axonemal"/>
    <property type="match status" value="1"/>
</dbReference>